<dbReference type="EMBL" id="JARPUR010000002">
    <property type="protein sequence ID" value="KAK4881178.1"/>
    <property type="molecule type" value="Genomic_DNA"/>
</dbReference>
<keyword evidence="10" id="KW-1185">Reference proteome</keyword>
<evidence type="ECO:0000256" key="7">
    <source>
        <dbReference type="ARBA" id="ARBA00023180"/>
    </source>
</evidence>
<evidence type="ECO:0000256" key="8">
    <source>
        <dbReference type="SAM" id="SignalP"/>
    </source>
</evidence>
<dbReference type="EC" id="3.1.3.2" evidence="3"/>
<keyword evidence="6" id="KW-1015">Disulfide bond</keyword>
<keyword evidence="5" id="KW-0378">Hydrolase</keyword>
<sequence length="364" mass="41840">MFLIPLLTLFASTASAIPTPEKDDTLILLHVLFRHGDRTPETSELYPTDPYHADTSFPEGLGELTNAGKKREHQIGQALRKKYDSFLGSFKSNNIIATTTDFSRTKMSCLLVLSGLYPPNENQIWKTGFNWQPIPYSYTQYYSDYLLGDPTVVCPQFIKKYNDYLSKEKDTIYEKNKKLYDYVSLHSGLKITRPQQIYNLQFLLNSEEAMGLKLPEWTNNIWPENITKAAAEEYYLAFATPEMKKLAGGPLFKKIIDDTNTKIAINSTDEHKLYLYSAHENNLAYFLIHLDAFYPHIPPYGSYIVFEVHQIHNTYGVKIFYENYTKNSGYIKIPGCGQFCPFDKFVGLMKDSLPATHDVCLQKE</sequence>
<evidence type="ECO:0000256" key="5">
    <source>
        <dbReference type="ARBA" id="ARBA00022801"/>
    </source>
</evidence>
<dbReference type="GO" id="GO:0003993">
    <property type="term" value="F:acid phosphatase activity"/>
    <property type="evidence" value="ECO:0007669"/>
    <property type="project" value="UniProtKB-EC"/>
</dbReference>
<evidence type="ECO:0000256" key="4">
    <source>
        <dbReference type="ARBA" id="ARBA00022729"/>
    </source>
</evidence>
<dbReference type="Gene3D" id="3.40.50.1240">
    <property type="entry name" value="Phosphoglycerate mutase-like"/>
    <property type="match status" value="1"/>
</dbReference>
<dbReference type="Pfam" id="PF00328">
    <property type="entry name" value="His_Phos_2"/>
    <property type="match status" value="1"/>
</dbReference>
<organism evidence="9 10">
    <name type="scientific">Aquatica leii</name>
    <dbReference type="NCBI Taxonomy" id="1421715"/>
    <lineage>
        <taxon>Eukaryota</taxon>
        <taxon>Metazoa</taxon>
        <taxon>Ecdysozoa</taxon>
        <taxon>Arthropoda</taxon>
        <taxon>Hexapoda</taxon>
        <taxon>Insecta</taxon>
        <taxon>Pterygota</taxon>
        <taxon>Neoptera</taxon>
        <taxon>Endopterygota</taxon>
        <taxon>Coleoptera</taxon>
        <taxon>Polyphaga</taxon>
        <taxon>Elateriformia</taxon>
        <taxon>Elateroidea</taxon>
        <taxon>Lampyridae</taxon>
        <taxon>Luciolinae</taxon>
        <taxon>Aquatica</taxon>
    </lineage>
</organism>
<comment type="caution">
    <text evidence="9">The sequence shown here is derived from an EMBL/GenBank/DDBJ whole genome shotgun (WGS) entry which is preliminary data.</text>
</comment>
<feature type="signal peptide" evidence="8">
    <location>
        <begin position="1"/>
        <end position="16"/>
    </location>
</feature>
<proteinExistence type="inferred from homology"/>
<reference evidence="10" key="1">
    <citation type="submission" date="2023-01" db="EMBL/GenBank/DDBJ databases">
        <title>Key to firefly adult light organ development and bioluminescence: homeobox transcription factors regulate luciferase expression and transportation to peroxisome.</title>
        <authorList>
            <person name="Fu X."/>
        </authorList>
    </citation>
    <scope>NUCLEOTIDE SEQUENCE [LARGE SCALE GENOMIC DNA]</scope>
</reference>
<dbReference type="SUPFAM" id="SSF53254">
    <property type="entry name" value="Phosphoglycerate mutase-like"/>
    <property type="match status" value="1"/>
</dbReference>
<evidence type="ECO:0000256" key="3">
    <source>
        <dbReference type="ARBA" id="ARBA00012646"/>
    </source>
</evidence>
<comment type="catalytic activity">
    <reaction evidence="1">
        <text>a phosphate monoester + H2O = an alcohol + phosphate</text>
        <dbReference type="Rhea" id="RHEA:15017"/>
        <dbReference type="ChEBI" id="CHEBI:15377"/>
        <dbReference type="ChEBI" id="CHEBI:30879"/>
        <dbReference type="ChEBI" id="CHEBI:43474"/>
        <dbReference type="ChEBI" id="CHEBI:67140"/>
        <dbReference type="EC" id="3.1.3.2"/>
    </reaction>
</comment>
<name>A0AAN7QJL7_9COLE</name>
<dbReference type="AlphaFoldDB" id="A0AAN7QJL7"/>
<dbReference type="PROSITE" id="PS00616">
    <property type="entry name" value="HIS_ACID_PHOSPHAT_1"/>
    <property type="match status" value="1"/>
</dbReference>
<evidence type="ECO:0000313" key="10">
    <source>
        <dbReference type="Proteomes" id="UP001353858"/>
    </source>
</evidence>
<evidence type="ECO:0000256" key="2">
    <source>
        <dbReference type="ARBA" id="ARBA00005375"/>
    </source>
</evidence>
<dbReference type="Proteomes" id="UP001353858">
    <property type="component" value="Unassembled WGS sequence"/>
</dbReference>
<dbReference type="InterPro" id="IPR000560">
    <property type="entry name" value="His_Pase_clade-2"/>
</dbReference>
<dbReference type="InterPro" id="IPR033379">
    <property type="entry name" value="Acid_Pase_AS"/>
</dbReference>
<evidence type="ECO:0000313" key="9">
    <source>
        <dbReference type="EMBL" id="KAK4881178.1"/>
    </source>
</evidence>
<protein>
    <recommendedName>
        <fullName evidence="3">acid phosphatase</fullName>
        <ecNumber evidence="3">3.1.3.2</ecNumber>
    </recommendedName>
</protein>
<dbReference type="InterPro" id="IPR050645">
    <property type="entry name" value="Histidine_acid_phosphatase"/>
</dbReference>
<evidence type="ECO:0000256" key="6">
    <source>
        <dbReference type="ARBA" id="ARBA00023157"/>
    </source>
</evidence>
<dbReference type="PANTHER" id="PTHR11567">
    <property type="entry name" value="ACID PHOSPHATASE-RELATED"/>
    <property type="match status" value="1"/>
</dbReference>
<comment type="similarity">
    <text evidence="2">Belongs to the histidine acid phosphatase family.</text>
</comment>
<dbReference type="CDD" id="cd07061">
    <property type="entry name" value="HP_HAP_like"/>
    <property type="match status" value="1"/>
</dbReference>
<dbReference type="PANTHER" id="PTHR11567:SF211">
    <property type="entry name" value="PROSTATIC ACID PHOSPHATASE"/>
    <property type="match status" value="1"/>
</dbReference>
<accession>A0AAN7QJL7</accession>
<gene>
    <name evidence="9" type="ORF">RN001_004497</name>
</gene>
<feature type="chain" id="PRO_5042812438" description="acid phosphatase" evidence="8">
    <location>
        <begin position="17"/>
        <end position="364"/>
    </location>
</feature>
<keyword evidence="4 8" id="KW-0732">Signal</keyword>
<evidence type="ECO:0000256" key="1">
    <source>
        <dbReference type="ARBA" id="ARBA00000032"/>
    </source>
</evidence>
<keyword evidence="7" id="KW-0325">Glycoprotein</keyword>
<dbReference type="InterPro" id="IPR029033">
    <property type="entry name" value="His_PPase_superfam"/>
</dbReference>